<dbReference type="Pfam" id="PF00990">
    <property type="entry name" value="GGDEF"/>
    <property type="match status" value="1"/>
</dbReference>
<name>A0A1I1NYI5_9GAMM</name>
<gene>
    <name evidence="5" type="ORF">SAMN02745724_03238</name>
</gene>
<evidence type="ECO:0000259" key="4">
    <source>
        <dbReference type="PROSITE" id="PS50887"/>
    </source>
</evidence>
<dbReference type="SUPFAM" id="SSF55785">
    <property type="entry name" value="PYP-like sensor domain (PAS domain)"/>
    <property type="match status" value="1"/>
</dbReference>
<dbReference type="OrthoDB" id="6278293at2"/>
<organism evidence="5 6">
    <name type="scientific">Pseudoalteromonas denitrificans DSM 6059</name>
    <dbReference type="NCBI Taxonomy" id="1123010"/>
    <lineage>
        <taxon>Bacteria</taxon>
        <taxon>Pseudomonadati</taxon>
        <taxon>Pseudomonadota</taxon>
        <taxon>Gammaproteobacteria</taxon>
        <taxon>Alteromonadales</taxon>
        <taxon>Pseudoalteromonadaceae</taxon>
        <taxon>Pseudoalteromonas</taxon>
    </lineage>
</organism>
<dbReference type="SMART" id="SM00267">
    <property type="entry name" value="GGDEF"/>
    <property type="match status" value="1"/>
</dbReference>
<feature type="domain" description="EAL" evidence="3">
    <location>
        <begin position="1004"/>
        <end position="1258"/>
    </location>
</feature>
<keyword evidence="1" id="KW-0472">Membrane</keyword>
<feature type="transmembrane region" description="Helical" evidence="1">
    <location>
        <begin position="12"/>
        <end position="31"/>
    </location>
</feature>
<evidence type="ECO:0000313" key="6">
    <source>
        <dbReference type="Proteomes" id="UP000198862"/>
    </source>
</evidence>
<dbReference type="Pfam" id="PF13426">
    <property type="entry name" value="PAS_9"/>
    <property type="match status" value="1"/>
</dbReference>
<dbReference type="InterPro" id="IPR035919">
    <property type="entry name" value="EAL_sf"/>
</dbReference>
<reference evidence="5 6" key="1">
    <citation type="submission" date="2016-10" db="EMBL/GenBank/DDBJ databases">
        <authorList>
            <person name="de Groot N.N."/>
        </authorList>
    </citation>
    <scope>NUCLEOTIDE SEQUENCE [LARGE SCALE GENOMIC DNA]</scope>
    <source>
        <strain evidence="5 6">DSM 6059</strain>
    </source>
</reference>
<feature type="transmembrane region" description="Helical" evidence="1">
    <location>
        <begin position="671"/>
        <end position="688"/>
    </location>
</feature>
<accession>A0A1I1NYI5</accession>
<proteinExistence type="predicted"/>
<dbReference type="InterPro" id="IPR035965">
    <property type="entry name" value="PAS-like_dom_sf"/>
</dbReference>
<feature type="domain" description="GGDEF" evidence="4">
    <location>
        <begin position="858"/>
        <end position="995"/>
    </location>
</feature>
<dbReference type="InterPro" id="IPR000014">
    <property type="entry name" value="PAS"/>
</dbReference>
<dbReference type="AlphaFoldDB" id="A0A1I1NYI5"/>
<dbReference type="SMART" id="SM00052">
    <property type="entry name" value="EAL"/>
    <property type="match status" value="1"/>
</dbReference>
<keyword evidence="1" id="KW-1133">Transmembrane helix</keyword>
<dbReference type="Gene3D" id="3.30.450.20">
    <property type="entry name" value="PAS domain"/>
    <property type="match status" value="1"/>
</dbReference>
<dbReference type="CDD" id="cd01949">
    <property type="entry name" value="GGDEF"/>
    <property type="match status" value="1"/>
</dbReference>
<dbReference type="CDD" id="cd01948">
    <property type="entry name" value="EAL"/>
    <property type="match status" value="1"/>
</dbReference>
<dbReference type="SUPFAM" id="SSF55073">
    <property type="entry name" value="Nucleotide cyclase"/>
    <property type="match status" value="1"/>
</dbReference>
<dbReference type="PANTHER" id="PTHR44757:SF2">
    <property type="entry name" value="BIOFILM ARCHITECTURE MAINTENANCE PROTEIN MBAA"/>
    <property type="match status" value="1"/>
</dbReference>
<dbReference type="PROSITE" id="PS50112">
    <property type="entry name" value="PAS"/>
    <property type="match status" value="1"/>
</dbReference>
<dbReference type="Gene3D" id="2.130.10.10">
    <property type="entry name" value="YVTN repeat-like/Quinoprotein amine dehydrogenase"/>
    <property type="match status" value="2"/>
</dbReference>
<dbReference type="NCBIfam" id="TIGR00254">
    <property type="entry name" value="GGDEF"/>
    <property type="match status" value="1"/>
</dbReference>
<dbReference type="InterPro" id="IPR001633">
    <property type="entry name" value="EAL_dom"/>
</dbReference>
<dbReference type="STRING" id="1123010.SAMN02745724_03238"/>
<dbReference type="EMBL" id="FOLO01000028">
    <property type="protein sequence ID" value="SFD02659.1"/>
    <property type="molecule type" value="Genomic_DNA"/>
</dbReference>
<dbReference type="RefSeq" id="WP_091986582.1">
    <property type="nucleotide sequence ID" value="NZ_FOLO01000028.1"/>
</dbReference>
<evidence type="ECO:0000256" key="1">
    <source>
        <dbReference type="SAM" id="Phobius"/>
    </source>
</evidence>
<keyword evidence="6" id="KW-1185">Reference proteome</keyword>
<evidence type="ECO:0000259" key="2">
    <source>
        <dbReference type="PROSITE" id="PS50112"/>
    </source>
</evidence>
<dbReference type="Pfam" id="PF00563">
    <property type="entry name" value="EAL"/>
    <property type="match status" value="1"/>
</dbReference>
<dbReference type="PANTHER" id="PTHR44757">
    <property type="entry name" value="DIGUANYLATE CYCLASE DGCP"/>
    <property type="match status" value="1"/>
</dbReference>
<dbReference type="InterPro" id="IPR015943">
    <property type="entry name" value="WD40/YVTN_repeat-like_dom_sf"/>
</dbReference>
<dbReference type="InterPro" id="IPR011047">
    <property type="entry name" value="Quinoprotein_ADH-like_sf"/>
</dbReference>
<feature type="domain" description="PAS" evidence="2">
    <location>
        <begin position="698"/>
        <end position="744"/>
    </location>
</feature>
<dbReference type="Gene3D" id="3.30.70.270">
    <property type="match status" value="1"/>
</dbReference>
<dbReference type="SMART" id="SM00091">
    <property type="entry name" value="PAS"/>
    <property type="match status" value="1"/>
</dbReference>
<dbReference type="PROSITE" id="PS50887">
    <property type="entry name" value="GGDEF"/>
    <property type="match status" value="1"/>
</dbReference>
<dbReference type="InterPro" id="IPR052155">
    <property type="entry name" value="Biofilm_reg_signaling"/>
</dbReference>
<dbReference type="SUPFAM" id="SSF141868">
    <property type="entry name" value="EAL domain-like"/>
    <property type="match status" value="1"/>
</dbReference>
<dbReference type="InterPro" id="IPR000160">
    <property type="entry name" value="GGDEF_dom"/>
</dbReference>
<dbReference type="Proteomes" id="UP000198862">
    <property type="component" value="Unassembled WGS sequence"/>
</dbReference>
<evidence type="ECO:0000259" key="3">
    <source>
        <dbReference type="PROSITE" id="PS50883"/>
    </source>
</evidence>
<dbReference type="CDD" id="cd00130">
    <property type="entry name" value="PAS"/>
    <property type="match status" value="1"/>
</dbReference>
<keyword evidence="1" id="KW-0812">Transmembrane</keyword>
<dbReference type="InterPro" id="IPR043128">
    <property type="entry name" value="Rev_trsase/Diguanyl_cyclase"/>
</dbReference>
<dbReference type="SUPFAM" id="SSF50998">
    <property type="entry name" value="Quinoprotein alcohol dehydrogenase-like"/>
    <property type="match status" value="1"/>
</dbReference>
<dbReference type="InterPro" id="IPR029787">
    <property type="entry name" value="Nucleotide_cyclase"/>
</dbReference>
<dbReference type="PROSITE" id="PS50883">
    <property type="entry name" value="EAL"/>
    <property type="match status" value="1"/>
</dbReference>
<evidence type="ECO:0000313" key="5">
    <source>
        <dbReference type="EMBL" id="SFD02659.1"/>
    </source>
</evidence>
<protein>
    <submittedName>
        <fullName evidence="5">PAS domain S-box-containing protein/diguanylate cyclase (GGDEF) domain-containing protein</fullName>
    </submittedName>
</protein>
<sequence length="1263" mass="145900">MVCKNRSEYYRFTLRFFTLLYLFFFSFQLFAQIPKTISFSSLDNQFSSDIAQDARGDFWLTTQSGLYRFDGLDSQKISSETVKGLRGYKFKDVLVNKNNIWLNSDAGIELIDIQSQTSQLVTSQIAEQLHLDKNNRLWYIHLGKLKKYDGKQVSSILPSSAVGKVIHFLLLAEQKMWIINQKNQLILFDLPTKKIINTIQLTQATLALKQNSQGTIWLLNNDFKLQFIQQGSLLDYQPLKNEFIFRFATSTDGYIYFYNQKGAFIHDTYSQTTRIIQETDKHSLRNIYLDRKKGLWLQLQNGDWLNSSSSVVRKYNVDESIKVSLDTLRSKVPNLEQVININKQNWLGINSTGLYLKTNNHDAFQLSDMQNIKTIYYDNAELLWLSDDIFLYSFDLLTKKIIDTFSIKNIKAITSFNNDYLLTATHKRLYLIAPHHKKVIIKKNENMGLIYDIFYDQNIETLWLATQTGLWQAKQNNQLWSFKHITPGKITYIHNVKSEYLWLIKNDILTLFNSDTKEFIYHNPIQISSPRNQLIKLKNTLIFNHEMIAFEDNKIHTSNSTLKVSSLSYNKENKKNKVVLFPSQKIYLPSTTKTIYIKISEQLGTLNKNFSFEYRFLSQPDWFPLGKGSSTLTLSQLPSGIHVIQFRNVKYPLKKHTELSLVIATPPLSNWWYLIILIVLFGFGFCIFKFNVQPKQKQDTLTLALLKQTKEAIWIANHDFEIKQVNKIFTQITGFDEQEVINKNPTIYSSKGRNKKLEQLIQQELVDNEYWSGEVWSCRKNGEEYSLDLSITKVNKNKKNQAPNYQYVGMFSDITIRKRNERELRLLATRDPITQLPNRTLFIEHLEKAIHSCNETFPTFALLFIDLDNFHKINDSLGHTQGDLFLKQIGLRLKSNLEKGFTIARLGGDEFAVLIPPYLYSGMTLFYAKRVADNILSLCKSPFTLEGIDISITTSIGISRYPDNGINCEMLMRSADTALVHAKQNGKNSFQFYDKSQTQTTPELLSKEYKLSQGIENEELILFYQAKYDTSLNRVVGFEALARWPQVDGTMISPGEFIPIAESNGMIVTLTLNLFKQACKQLQFWKQHIDINGRIAINLSAKHFQKIDLVKDLTHCLASFNISGRAIELEITESAMMDNPDFALKQMLKLKELGFSIALDDFGTGHSSLSYLKKFPIDKLKIDRSFILDITTSEQDRNITSTIIQLAKYLNIEVVAEGVETKEQVYLLHIMGCKVIQGYYFSRPIPADKVINLINQPTKIQSS</sequence>
<dbReference type="NCBIfam" id="TIGR00229">
    <property type="entry name" value="sensory_box"/>
    <property type="match status" value="1"/>
</dbReference>
<dbReference type="Gene3D" id="3.20.20.450">
    <property type="entry name" value="EAL domain"/>
    <property type="match status" value="1"/>
</dbReference>